<reference evidence="2" key="1">
    <citation type="journal article" date="2014" name="Nat. Commun.">
        <title>The emerging biofuel crop Camelina sativa retains a highly undifferentiated hexaploid genome structure.</title>
        <authorList>
            <person name="Kagale S."/>
            <person name="Koh C."/>
            <person name="Nixon J."/>
            <person name="Bollina V."/>
            <person name="Clarke W.E."/>
            <person name="Tuteja R."/>
            <person name="Spillane C."/>
            <person name="Robinson S.J."/>
            <person name="Links M.G."/>
            <person name="Clarke C."/>
            <person name="Higgins E.E."/>
            <person name="Huebert T."/>
            <person name="Sharpe A.G."/>
            <person name="Parkin I.A."/>
        </authorList>
    </citation>
    <scope>NUCLEOTIDE SEQUENCE [LARGE SCALE GENOMIC DNA]</scope>
    <source>
        <strain evidence="2">cv. DH55</strain>
    </source>
</reference>
<feature type="compositionally biased region" description="Pro residues" evidence="1">
    <location>
        <begin position="59"/>
        <end position="69"/>
    </location>
</feature>
<organism evidence="2 3">
    <name type="scientific">Camelina sativa</name>
    <name type="common">False flax</name>
    <name type="synonym">Myagrum sativum</name>
    <dbReference type="NCBI Taxonomy" id="90675"/>
    <lineage>
        <taxon>Eukaryota</taxon>
        <taxon>Viridiplantae</taxon>
        <taxon>Streptophyta</taxon>
        <taxon>Embryophyta</taxon>
        <taxon>Tracheophyta</taxon>
        <taxon>Spermatophyta</taxon>
        <taxon>Magnoliopsida</taxon>
        <taxon>eudicotyledons</taxon>
        <taxon>Gunneridae</taxon>
        <taxon>Pentapetalae</taxon>
        <taxon>rosids</taxon>
        <taxon>malvids</taxon>
        <taxon>Brassicales</taxon>
        <taxon>Brassicaceae</taxon>
        <taxon>Camelineae</taxon>
        <taxon>Camelina</taxon>
    </lineage>
</organism>
<accession>A0ABM1RE01</accession>
<evidence type="ECO:0000256" key="1">
    <source>
        <dbReference type="SAM" id="MobiDB-lite"/>
    </source>
</evidence>
<evidence type="ECO:0000313" key="2">
    <source>
        <dbReference type="Proteomes" id="UP000694864"/>
    </source>
</evidence>
<feature type="compositionally biased region" description="Basic and acidic residues" evidence="1">
    <location>
        <begin position="164"/>
        <end position="185"/>
    </location>
</feature>
<dbReference type="InterPro" id="IPR009069">
    <property type="entry name" value="Cys_alpha_HP_mot_SF"/>
</dbReference>
<feature type="compositionally biased region" description="Low complexity" evidence="1">
    <location>
        <begin position="70"/>
        <end position="95"/>
    </location>
</feature>
<gene>
    <name evidence="3" type="primary">LOC104769144</name>
</gene>
<dbReference type="RefSeq" id="XP_019097239.1">
    <property type="nucleotide sequence ID" value="XM_019241694.1"/>
</dbReference>
<feature type="region of interest" description="Disordered" evidence="1">
    <location>
        <begin position="1"/>
        <end position="148"/>
    </location>
</feature>
<name>A0ABM1RE01_CAMSA</name>
<reference evidence="3" key="2">
    <citation type="submission" date="2025-08" db="UniProtKB">
        <authorList>
            <consortium name="RefSeq"/>
        </authorList>
    </citation>
    <scope>IDENTIFICATION</scope>
    <source>
        <tissue evidence="3">Leaf</tissue>
    </source>
</reference>
<feature type="compositionally biased region" description="Low complexity" evidence="1">
    <location>
        <begin position="33"/>
        <end position="58"/>
    </location>
</feature>
<sequence>MPRRRHEDARSSSSSSSSSRSSPSPRRTERRSSSSSSPRPAASRSRSRDTSGSSRSSPRPSPRPRPRPAPSSASSTARSSPQPRPAPVAASAPRSSPKPRPAPASTSVSSSAPPPAPARSSSSHTERSTTPTYSSSRDGDSHRAKSDKDEYSLFHSILRSMRRVSSDRASRNDRASSSDRDRATSHGETQFRNTVQTLLCPAPRVVSNPLPAAISPCDTQSKAFQNCLHEYEADISKCQFYMSTLSQCKKNSDFKLYDVAGDDPASSVKESRFLIFARAVLCPRGTELVSQAASIAPVAAPVAVPINSCDTQDKTFQNCLHEFGTDISKCQLYMNMLSRCKKNSDS</sequence>
<dbReference type="Proteomes" id="UP000694864">
    <property type="component" value="Chromosome 20"/>
</dbReference>
<dbReference type="GeneID" id="104769144"/>
<feature type="compositionally biased region" description="Basic and acidic residues" evidence="1">
    <location>
        <begin position="137"/>
        <end position="148"/>
    </location>
</feature>
<feature type="compositionally biased region" description="Basic and acidic residues" evidence="1">
    <location>
        <begin position="1"/>
        <end position="10"/>
    </location>
</feature>
<feature type="compositionally biased region" description="Low complexity" evidence="1">
    <location>
        <begin position="11"/>
        <end position="25"/>
    </location>
</feature>
<feature type="region of interest" description="Disordered" evidence="1">
    <location>
        <begin position="162"/>
        <end position="192"/>
    </location>
</feature>
<protein>
    <recommendedName>
        <fullName evidence="4">CHCH domain-containing protein</fullName>
    </recommendedName>
</protein>
<dbReference type="InterPro" id="IPR055304">
    <property type="entry name" value="CHCHD2/10-like"/>
</dbReference>
<evidence type="ECO:0000313" key="3">
    <source>
        <dbReference type="RefSeq" id="XP_019097239.1"/>
    </source>
</evidence>
<dbReference type="PANTHER" id="PTHR13523:SF2">
    <property type="entry name" value="COILED-COIL-HELIX-COILED-COIL-HELIX DOMAIN CONTAINING 2, ISOFORM A-RELATED"/>
    <property type="match status" value="1"/>
</dbReference>
<dbReference type="PANTHER" id="PTHR13523">
    <property type="entry name" value="COILED-COIL-HELIX-COILED-COIL-HELIX DOMAIN CONTAINING 2/NUR77"/>
    <property type="match status" value="1"/>
</dbReference>
<dbReference type="SUPFAM" id="SSF47072">
    <property type="entry name" value="Cysteine alpha-hairpin motif"/>
    <property type="match status" value="1"/>
</dbReference>
<feature type="compositionally biased region" description="Low complexity" evidence="1">
    <location>
        <begin position="118"/>
        <end position="132"/>
    </location>
</feature>
<proteinExistence type="predicted"/>
<evidence type="ECO:0008006" key="4">
    <source>
        <dbReference type="Google" id="ProtNLM"/>
    </source>
</evidence>
<keyword evidence="2" id="KW-1185">Reference proteome</keyword>